<protein>
    <submittedName>
        <fullName evidence="1">Uncharacterized protein</fullName>
    </submittedName>
</protein>
<sequence length="100" mass="11190">MSTSYTPVSYDVREVIEDQIAKRTHGKIFFWGEGQTVDEQIGRVEKLEEIPGQGMFITLDTDARIRIDRIITLFGKPGAAYDEYDAFANQCLACTAGVPL</sequence>
<evidence type="ECO:0000313" key="2">
    <source>
        <dbReference type="Proteomes" id="UP001319180"/>
    </source>
</evidence>
<keyword evidence="2" id="KW-1185">Reference proteome</keyword>
<reference evidence="1 2" key="1">
    <citation type="submission" date="2021-05" db="EMBL/GenBank/DDBJ databases">
        <title>A Polyphasic approach of four new species of the genus Ohtaekwangia: Ohtaekwangia histidinii sp. nov., Ohtaekwangia cretensis sp. nov., Ohtaekwangia indiensis sp. nov., Ohtaekwangia reichenbachii sp. nov. from diverse environment.</title>
        <authorList>
            <person name="Octaviana S."/>
        </authorList>
    </citation>
    <scope>NUCLEOTIDE SEQUENCE [LARGE SCALE GENOMIC DNA]</scope>
    <source>
        <strain evidence="1 2">PWU37</strain>
    </source>
</reference>
<name>A0AAP2GG91_9BACT</name>
<dbReference type="EMBL" id="JAHESC010000061">
    <property type="protein sequence ID" value="MBT1690304.1"/>
    <property type="molecule type" value="Genomic_DNA"/>
</dbReference>
<proteinExistence type="predicted"/>
<dbReference type="RefSeq" id="WP_254093522.1">
    <property type="nucleotide sequence ID" value="NZ_JAHESC010000061.1"/>
</dbReference>
<organism evidence="1 2">
    <name type="scientific">Dawidia soli</name>
    <dbReference type="NCBI Taxonomy" id="2782352"/>
    <lineage>
        <taxon>Bacteria</taxon>
        <taxon>Pseudomonadati</taxon>
        <taxon>Bacteroidota</taxon>
        <taxon>Cytophagia</taxon>
        <taxon>Cytophagales</taxon>
        <taxon>Chryseotaleaceae</taxon>
        <taxon>Dawidia</taxon>
    </lineage>
</organism>
<evidence type="ECO:0000313" key="1">
    <source>
        <dbReference type="EMBL" id="MBT1690304.1"/>
    </source>
</evidence>
<comment type="caution">
    <text evidence="1">The sequence shown here is derived from an EMBL/GenBank/DDBJ whole genome shotgun (WGS) entry which is preliminary data.</text>
</comment>
<dbReference type="AlphaFoldDB" id="A0AAP2GG91"/>
<dbReference type="Proteomes" id="UP001319180">
    <property type="component" value="Unassembled WGS sequence"/>
</dbReference>
<gene>
    <name evidence="1" type="ORF">KK078_27305</name>
</gene>
<accession>A0AAP2GG91</accession>